<dbReference type="CDD" id="cd06503">
    <property type="entry name" value="ATP-synt_Fo_b"/>
    <property type="match status" value="1"/>
</dbReference>
<evidence type="ECO:0000313" key="3">
    <source>
        <dbReference type="Proteomes" id="UP000572540"/>
    </source>
</evidence>
<dbReference type="Proteomes" id="UP000572540">
    <property type="component" value="Unassembled WGS sequence"/>
</dbReference>
<reference evidence="2 3" key="1">
    <citation type="submission" date="2020-07" db="EMBL/GenBank/DDBJ databases">
        <title>Exploring microbial biodiversity for novel pathways involved in the catabolism of aromatic compounds derived from lignin.</title>
        <authorList>
            <person name="Elkins J."/>
        </authorList>
    </citation>
    <scope>NUCLEOTIDE SEQUENCE [LARGE SCALE GENOMIC DNA]</scope>
    <source>
        <strain evidence="2 3">H2C3B</strain>
    </source>
</reference>
<protein>
    <submittedName>
        <fullName evidence="2">F-type H+-transporting ATPase subunit b</fullName>
    </submittedName>
</protein>
<comment type="caution">
    <text evidence="2">The sequence shown here is derived from an EMBL/GenBank/DDBJ whole genome shotgun (WGS) entry which is preliminary data.</text>
</comment>
<gene>
    <name evidence="2" type="ORF">GGD41_007169</name>
</gene>
<dbReference type="GO" id="GO:0046961">
    <property type="term" value="F:proton-transporting ATPase activity, rotational mechanism"/>
    <property type="evidence" value="ECO:0007669"/>
    <property type="project" value="TreeGrafter"/>
</dbReference>
<dbReference type="InterPro" id="IPR050059">
    <property type="entry name" value="ATP_synthase_B_chain"/>
</dbReference>
<evidence type="ECO:0000256" key="1">
    <source>
        <dbReference type="SAM" id="Phobius"/>
    </source>
</evidence>
<proteinExistence type="predicted"/>
<sequence length="249" mass="26059">MRIDWSTLALQTINALVLIWLLSRFLFRPVAQIIAERQKAAQALIGDADAAKRAALVERDTAAREAQQIVAARRDAMQTVAQAAAAEKAALLDAARAEAAGLRAAASAEAEAARVEQDKLAARRATALAIDIATKLLARLPPAACVAGFIDGLADGLAQLPEPVRAQLAAPGATLVLAAPRALSAEEQERCRTVLAAGLKRTVPLRFEVEPSLLAGLELRAPHAVVSNNFAADLTRLAAALGEDTHVPG</sequence>
<keyword evidence="1" id="KW-1133">Transmembrane helix</keyword>
<organism evidence="2 3">
    <name type="scientific">Paraburkholderia bryophila</name>
    <dbReference type="NCBI Taxonomy" id="420952"/>
    <lineage>
        <taxon>Bacteria</taxon>
        <taxon>Pseudomonadati</taxon>
        <taxon>Pseudomonadota</taxon>
        <taxon>Betaproteobacteria</taxon>
        <taxon>Burkholderiales</taxon>
        <taxon>Burkholderiaceae</taxon>
        <taxon>Paraburkholderia</taxon>
    </lineage>
</organism>
<dbReference type="AlphaFoldDB" id="A0A7Z0B3B8"/>
<feature type="transmembrane region" description="Helical" evidence="1">
    <location>
        <begin position="6"/>
        <end position="27"/>
    </location>
</feature>
<evidence type="ECO:0000313" key="2">
    <source>
        <dbReference type="EMBL" id="NYH19941.1"/>
    </source>
</evidence>
<dbReference type="EMBL" id="JACCAU010000001">
    <property type="protein sequence ID" value="NYH19941.1"/>
    <property type="molecule type" value="Genomic_DNA"/>
</dbReference>
<keyword evidence="1" id="KW-0812">Transmembrane</keyword>
<dbReference type="RefSeq" id="WP_179704592.1">
    <property type="nucleotide sequence ID" value="NZ_JACCAU010000001.1"/>
</dbReference>
<dbReference type="PANTHER" id="PTHR33445:SF2">
    <property type="entry name" value="ATP SYNTHASE SUBUNIT B', CHLOROPLASTIC"/>
    <property type="match status" value="1"/>
</dbReference>
<dbReference type="PANTHER" id="PTHR33445">
    <property type="entry name" value="ATP SYNTHASE SUBUNIT B', CHLOROPLASTIC"/>
    <property type="match status" value="1"/>
</dbReference>
<accession>A0A7Z0B3B8</accession>
<name>A0A7Z0B3B8_9BURK</name>
<keyword evidence="1" id="KW-0472">Membrane</keyword>